<organism evidence="3 4">
    <name type="scientific">Pieris macdunnoughi</name>
    <dbReference type="NCBI Taxonomy" id="345717"/>
    <lineage>
        <taxon>Eukaryota</taxon>
        <taxon>Metazoa</taxon>
        <taxon>Ecdysozoa</taxon>
        <taxon>Arthropoda</taxon>
        <taxon>Hexapoda</taxon>
        <taxon>Insecta</taxon>
        <taxon>Pterygota</taxon>
        <taxon>Neoptera</taxon>
        <taxon>Endopterygota</taxon>
        <taxon>Lepidoptera</taxon>
        <taxon>Glossata</taxon>
        <taxon>Ditrysia</taxon>
        <taxon>Papilionoidea</taxon>
        <taxon>Pieridae</taxon>
        <taxon>Pierinae</taxon>
        <taxon>Pieris</taxon>
    </lineage>
</organism>
<dbReference type="PROSITE" id="PS51457">
    <property type="entry name" value="BEN"/>
    <property type="match status" value="1"/>
</dbReference>
<sequence>MEQCLWVLVEWVDHDSQETKEFSSYSVVNVAWIDSNEISEGKTVLVRDGVKGKPRRGQVHKISEVKSYLVELLGVFLGRDKKLQHLVPLVTDTNEIEKPAEMILPLISESDFIREDLMENSDRENSSIEYVFDSSDSNAEQSTQNDQSGNALQETNDNYSNTTPTNPEATPRTEQSHQTSQEGNRTDNTETNVEASSPNVQSGQISQERNTNDNSNIETNIEALPNNQNGQESQERTRVANNTPANIEVASQSHENRNLSQERIDELTISNSNTERIQPIPIGRGNVMIPAPLLNEIDWTSYSNATRMLLQAVFPRVLLNNTIAMADRSATKCFDPVIVNDIANMVSERCGVPKRVVRRYITTNCVDEIKLYRNRQIFKRLRQQNHEIEPPSPVSSNEDSNTSE</sequence>
<dbReference type="OrthoDB" id="8186171at2759"/>
<feature type="compositionally biased region" description="Polar residues" evidence="1">
    <location>
        <begin position="134"/>
        <end position="183"/>
    </location>
</feature>
<proteinExistence type="predicted"/>
<feature type="domain" description="BEN" evidence="2">
    <location>
        <begin position="283"/>
        <end position="373"/>
    </location>
</feature>
<comment type="caution">
    <text evidence="3">The sequence shown here is derived from an EMBL/GenBank/DDBJ whole genome shotgun (WGS) entry which is preliminary data.</text>
</comment>
<protein>
    <recommendedName>
        <fullName evidence="2">BEN domain-containing protein</fullName>
    </recommendedName>
</protein>
<dbReference type="AlphaFoldDB" id="A0A821PR89"/>
<accession>A0A821PR89</accession>
<evidence type="ECO:0000259" key="2">
    <source>
        <dbReference type="PROSITE" id="PS51457"/>
    </source>
</evidence>
<dbReference type="Proteomes" id="UP000663880">
    <property type="component" value="Unassembled WGS sequence"/>
</dbReference>
<name>A0A821PR89_9NEOP</name>
<reference evidence="3" key="1">
    <citation type="submission" date="2021-02" db="EMBL/GenBank/DDBJ databases">
        <authorList>
            <person name="Steward A R."/>
        </authorList>
    </citation>
    <scope>NUCLEOTIDE SEQUENCE</scope>
</reference>
<evidence type="ECO:0000313" key="3">
    <source>
        <dbReference type="EMBL" id="CAF4810341.1"/>
    </source>
</evidence>
<dbReference type="Gene3D" id="1.10.10.2590">
    <property type="entry name" value="BEN domain"/>
    <property type="match status" value="1"/>
</dbReference>
<dbReference type="GO" id="GO:0003677">
    <property type="term" value="F:DNA binding"/>
    <property type="evidence" value="ECO:0007669"/>
    <property type="project" value="InterPro"/>
</dbReference>
<feature type="compositionally biased region" description="Polar residues" evidence="1">
    <location>
        <begin position="394"/>
        <end position="404"/>
    </location>
</feature>
<keyword evidence="4" id="KW-1185">Reference proteome</keyword>
<feature type="region of interest" description="Disordered" evidence="1">
    <location>
        <begin position="134"/>
        <end position="213"/>
    </location>
</feature>
<feature type="compositionally biased region" description="Polar residues" evidence="1">
    <location>
        <begin position="189"/>
        <end position="213"/>
    </location>
</feature>
<dbReference type="InterPro" id="IPR018379">
    <property type="entry name" value="BEN_domain"/>
</dbReference>
<feature type="region of interest" description="Disordered" evidence="1">
    <location>
        <begin position="382"/>
        <end position="404"/>
    </location>
</feature>
<evidence type="ECO:0000256" key="1">
    <source>
        <dbReference type="SAM" id="MobiDB-lite"/>
    </source>
</evidence>
<dbReference type="Pfam" id="PF10523">
    <property type="entry name" value="BEN"/>
    <property type="match status" value="1"/>
</dbReference>
<gene>
    <name evidence="3" type="ORF">PMACD_LOCUS3996</name>
</gene>
<dbReference type="EMBL" id="CAJOBZ010000007">
    <property type="protein sequence ID" value="CAF4810341.1"/>
    <property type="molecule type" value="Genomic_DNA"/>
</dbReference>
<evidence type="ECO:0000313" key="4">
    <source>
        <dbReference type="Proteomes" id="UP000663880"/>
    </source>
</evidence>